<name>A0ABV9P9W4_9FLAO</name>
<reference evidence="2" key="1">
    <citation type="journal article" date="2019" name="Int. J. Syst. Evol. Microbiol.">
        <title>The Global Catalogue of Microorganisms (GCM) 10K type strain sequencing project: providing services to taxonomists for standard genome sequencing and annotation.</title>
        <authorList>
            <consortium name="The Broad Institute Genomics Platform"/>
            <consortium name="The Broad Institute Genome Sequencing Center for Infectious Disease"/>
            <person name="Wu L."/>
            <person name="Ma J."/>
        </authorList>
    </citation>
    <scope>NUCLEOTIDE SEQUENCE [LARGE SCALE GENOMIC DNA]</scope>
    <source>
        <strain evidence="2">WYCCWR 13023</strain>
    </source>
</reference>
<evidence type="ECO:0000313" key="1">
    <source>
        <dbReference type="EMBL" id="MFC4746047.1"/>
    </source>
</evidence>
<proteinExistence type="predicted"/>
<gene>
    <name evidence="1" type="ORF">ACFO5S_01220</name>
</gene>
<evidence type="ECO:0008006" key="3">
    <source>
        <dbReference type="Google" id="ProtNLM"/>
    </source>
</evidence>
<protein>
    <recommendedName>
        <fullName evidence="3">SMI1/KNR4 family protein</fullName>
    </recommendedName>
</protein>
<accession>A0ABV9P9W4</accession>
<evidence type="ECO:0000313" key="2">
    <source>
        <dbReference type="Proteomes" id="UP001595935"/>
    </source>
</evidence>
<keyword evidence="2" id="KW-1185">Reference proteome</keyword>
<sequence>MTDFTIIKKLFHITESAGFTNEEIQTVKNIFVVLPQVFVDYYNQLGKHQDLNHTQDSLVVPERFQYYQNNDYLIFYTENQHACVWGIHKDDLSSNNPPVYMSYDKEKWELEAETLLEFFTAMAFLQSGFALNFQSECFYEFEQEEIQVIVEKFKDKKVSFKQWTDGIKFYGNYDDDVIMVMNNNQIFYASNTENHFIEMNKILSELGTAL</sequence>
<organism evidence="1 2">
    <name type="scientific">Flavobacterium branchiicola</name>
    <dbReference type="NCBI Taxonomy" id="1114875"/>
    <lineage>
        <taxon>Bacteria</taxon>
        <taxon>Pseudomonadati</taxon>
        <taxon>Bacteroidota</taxon>
        <taxon>Flavobacteriia</taxon>
        <taxon>Flavobacteriales</taxon>
        <taxon>Flavobacteriaceae</taxon>
        <taxon>Flavobacterium</taxon>
    </lineage>
</organism>
<comment type="caution">
    <text evidence="1">The sequence shown here is derived from an EMBL/GenBank/DDBJ whole genome shotgun (WGS) entry which is preliminary data.</text>
</comment>
<dbReference type="RefSeq" id="WP_213254887.1">
    <property type="nucleotide sequence ID" value="NZ_JAGYWA010000001.1"/>
</dbReference>
<dbReference type="Proteomes" id="UP001595935">
    <property type="component" value="Unassembled WGS sequence"/>
</dbReference>
<dbReference type="EMBL" id="JBHSGV010000001">
    <property type="protein sequence ID" value="MFC4746047.1"/>
    <property type="molecule type" value="Genomic_DNA"/>
</dbReference>